<dbReference type="EMBL" id="KQ428718">
    <property type="protein sequence ID" value="KOF65921.1"/>
    <property type="molecule type" value="Genomic_DNA"/>
</dbReference>
<dbReference type="AlphaFoldDB" id="A0A0L8FMI7"/>
<organism evidence="1">
    <name type="scientific">Octopus bimaculoides</name>
    <name type="common">California two-spotted octopus</name>
    <dbReference type="NCBI Taxonomy" id="37653"/>
    <lineage>
        <taxon>Eukaryota</taxon>
        <taxon>Metazoa</taxon>
        <taxon>Spiralia</taxon>
        <taxon>Lophotrochozoa</taxon>
        <taxon>Mollusca</taxon>
        <taxon>Cephalopoda</taxon>
        <taxon>Coleoidea</taxon>
        <taxon>Octopodiformes</taxon>
        <taxon>Octopoda</taxon>
        <taxon>Incirrata</taxon>
        <taxon>Octopodidae</taxon>
        <taxon>Octopus</taxon>
    </lineage>
</organism>
<protein>
    <submittedName>
        <fullName evidence="1">Uncharacterized protein</fullName>
    </submittedName>
</protein>
<name>A0A0L8FMI7_OCTBM</name>
<evidence type="ECO:0000313" key="1">
    <source>
        <dbReference type="EMBL" id="KOF65921.1"/>
    </source>
</evidence>
<accession>A0A0L8FMI7</accession>
<proteinExistence type="predicted"/>
<sequence length="55" mass="6144">MLEIHSFCEVVSLAVNCLSLDTELSSVDWLSSDTGFTSVEQSFIWASHGTSNWLY</sequence>
<reference evidence="1" key="1">
    <citation type="submission" date="2015-07" db="EMBL/GenBank/DDBJ databases">
        <title>MeaNS - Measles Nucleotide Surveillance Program.</title>
        <authorList>
            <person name="Tran T."/>
            <person name="Druce J."/>
        </authorList>
    </citation>
    <scope>NUCLEOTIDE SEQUENCE</scope>
    <source>
        <strain evidence="1">UCB-OBI-ISO-001</strain>
        <tissue evidence="1">Gonad</tissue>
    </source>
</reference>
<gene>
    <name evidence="1" type="ORF">OCBIM_22013992mg</name>
</gene>